<reference evidence="2 3" key="1">
    <citation type="submission" date="2021-06" db="EMBL/GenBank/DDBJ databases">
        <authorList>
            <person name="Palmer J.M."/>
        </authorList>
    </citation>
    <scope>NUCLEOTIDE SEQUENCE [LARGE SCALE GENOMIC DNA]</scope>
    <source>
        <strain evidence="2 3">XR_2019</strain>
        <tissue evidence="2">Muscle</tissue>
    </source>
</reference>
<protein>
    <submittedName>
        <fullName evidence="2">Uncharacterized protein</fullName>
    </submittedName>
</protein>
<feature type="region of interest" description="Disordered" evidence="1">
    <location>
        <begin position="46"/>
        <end position="66"/>
    </location>
</feature>
<evidence type="ECO:0000256" key="1">
    <source>
        <dbReference type="SAM" id="MobiDB-lite"/>
    </source>
</evidence>
<dbReference type="EMBL" id="JAHRIM010033890">
    <property type="protein sequence ID" value="MEQ2265779.1"/>
    <property type="molecule type" value="Genomic_DNA"/>
</dbReference>
<sequence>ALQKSGGSLPSSHYSTPLWLHGPPPATWARSRRWHRTYLLHPQKRIRQRQKTQMVTTQRGPLHPMHLLPHLSPTLLLHPLLLHNLPKEESATPGGAI</sequence>
<comment type="caution">
    <text evidence="2">The sequence shown here is derived from an EMBL/GenBank/DDBJ whole genome shotgun (WGS) entry which is preliminary data.</text>
</comment>
<evidence type="ECO:0000313" key="3">
    <source>
        <dbReference type="Proteomes" id="UP001444071"/>
    </source>
</evidence>
<keyword evidence="3" id="KW-1185">Reference proteome</keyword>
<accession>A0ABV0W968</accession>
<proteinExistence type="predicted"/>
<evidence type="ECO:0000313" key="2">
    <source>
        <dbReference type="EMBL" id="MEQ2265779.1"/>
    </source>
</evidence>
<dbReference type="Proteomes" id="UP001444071">
    <property type="component" value="Unassembled WGS sequence"/>
</dbReference>
<organism evidence="2 3">
    <name type="scientific">Xenotaenia resolanae</name>
    <dbReference type="NCBI Taxonomy" id="208358"/>
    <lineage>
        <taxon>Eukaryota</taxon>
        <taxon>Metazoa</taxon>
        <taxon>Chordata</taxon>
        <taxon>Craniata</taxon>
        <taxon>Vertebrata</taxon>
        <taxon>Euteleostomi</taxon>
        <taxon>Actinopterygii</taxon>
        <taxon>Neopterygii</taxon>
        <taxon>Teleostei</taxon>
        <taxon>Neoteleostei</taxon>
        <taxon>Acanthomorphata</taxon>
        <taxon>Ovalentaria</taxon>
        <taxon>Atherinomorphae</taxon>
        <taxon>Cyprinodontiformes</taxon>
        <taxon>Goodeidae</taxon>
        <taxon>Xenotaenia</taxon>
    </lineage>
</organism>
<gene>
    <name evidence="2" type="ORF">XENORESO_012453</name>
</gene>
<name>A0ABV0W968_9TELE</name>
<feature type="non-terminal residue" evidence="2">
    <location>
        <position position="1"/>
    </location>
</feature>